<evidence type="ECO:0000313" key="1">
    <source>
        <dbReference type="EMBL" id="RNA34250.1"/>
    </source>
</evidence>
<dbReference type="EMBL" id="REGN01001509">
    <property type="protein sequence ID" value="RNA34250.1"/>
    <property type="molecule type" value="Genomic_DNA"/>
</dbReference>
<proteinExistence type="predicted"/>
<dbReference type="AlphaFoldDB" id="A0A3M7SFC4"/>
<dbReference type="Proteomes" id="UP000276133">
    <property type="component" value="Unassembled WGS sequence"/>
</dbReference>
<keyword evidence="2" id="KW-1185">Reference proteome</keyword>
<organism evidence="1 2">
    <name type="scientific">Brachionus plicatilis</name>
    <name type="common">Marine rotifer</name>
    <name type="synonym">Brachionus muelleri</name>
    <dbReference type="NCBI Taxonomy" id="10195"/>
    <lineage>
        <taxon>Eukaryota</taxon>
        <taxon>Metazoa</taxon>
        <taxon>Spiralia</taxon>
        <taxon>Gnathifera</taxon>
        <taxon>Rotifera</taxon>
        <taxon>Eurotatoria</taxon>
        <taxon>Monogononta</taxon>
        <taxon>Pseudotrocha</taxon>
        <taxon>Ploima</taxon>
        <taxon>Brachionidae</taxon>
        <taxon>Brachionus</taxon>
    </lineage>
</organism>
<evidence type="ECO:0000313" key="2">
    <source>
        <dbReference type="Proteomes" id="UP000276133"/>
    </source>
</evidence>
<gene>
    <name evidence="1" type="ORF">BpHYR1_007011</name>
</gene>
<comment type="caution">
    <text evidence="1">The sequence shown here is derived from an EMBL/GenBank/DDBJ whole genome shotgun (WGS) entry which is preliminary data.</text>
</comment>
<protein>
    <submittedName>
        <fullName evidence="1">Uncharacterized protein</fullName>
    </submittedName>
</protein>
<reference evidence="1 2" key="1">
    <citation type="journal article" date="2018" name="Sci. Rep.">
        <title>Genomic signatures of local adaptation to the degree of environmental predictability in rotifers.</title>
        <authorList>
            <person name="Franch-Gras L."/>
            <person name="Hahn C."/>
            <person name="Garcia-Roger E.M."/>
            <person name="Carmona M.J."/>
            <person name="Serra M."/>
            <person name="Gomez A."/>
        </authorList>
    </citation>
    <scope>NUCLEOTIDE SEQUENCE [LARGE SCALE GENOMIC DNA]</scope>
    <source>
        <strain evidence="1">HYR1</strain>
    </source>
</reference>
<name>A0A3M7SFC4_BRAPC</name>
<sequence>MAEFIHCLTKQFDHFLSENLHKFGHFLAKIFYLNNQHIIIKNTHRTNKAMYIPEYLNQGSAMDPLKFSDITYRNCYCQMNQDTCLIS</sequence>
<accession>A0A3M7SFC4</accession>